<feature type="transmembrane region" description="Helical" evidence="1">
    <location>
        <begin position="80"/>
        <end position="104"/>
    </location>
</feature>
<dbReference type="Proteomes" id="UP000319148">
    <property type="component" value="Unassembled WGS sequence"/>
</dbReference>
<comment type="caution">
    <text evidence="2">The sequence shown here is derived from an EMBL/GenBank/DDBJ whole genome shotgun (WGS) entry which is preliminary data.</text>
</comment>
<organism evidence="2 3">
    <name type="scientific">Emcibacter nanhaiensis</name>
    <dbReference type="NCBI Taxonomy" id="1505037"/>
    <lineage>
        <taxon>Bacteria</taxon>
        <taxon>Pseudomonadati</taxon>
        <taxon>Pseudomonadota</taxon>
        <taxon>Alphaproteobacteria</taxon>
        <taxon>Emcibacterales</taxon>
        <taxon>Emcibacteraceae</taxon>
        <taxon>Emcibacter</taxon>
    </lineage>
</organism>
<feature type="transmembrane region" description="Helical" evidence="1">
    <location>
        <begin position="7"/>
        <end position="30"/>
    </location>
</feature>
<reference evidence="3" key="1">
    <citation type="submission" date="2019-06" db="EMBL/GenBank/DDBJ databases">
        <title>The complete genome of Emcibacter congregatus ZYLT.</title>
        <authorList>
            <person name="Zhao Z."/>
        </authorList>
    </citation>
    <scope>NUCLEOTIDE SEQUENCE [LARGE SCALE GENOMIC DNA]</scope>
    <source>
        <strain evidence="3">MCCC 1A06723</strain>
    </source>
</reference>
<keyword evidence="1" id="KW-0812">Transmembrane</keyword>
<keyword evidence="1" id="KW-1133">Transmembrane helix</keyword>
<accession>A0A501PQC8</accession>
<name>A0A501PQC8_9PROT</name>
<sequence>MKAKFLTALMVIASIVFGTLIGVGISYFFLNSYEASGWVLNSGANELRDLSPEEKIALAEMVISRNVFSASDLLGSFTSYYHFLISILLTIIVVMAGFITFNFYKSKEEHDSILKNRLNELIKNFDRRIGKKEAVDHLEDYEALHDYLEQKIVSLIEDSEDLQDHLDWQIENISTEALDEAIIDRVMLYNICQNIRCKNGEPLELVEGPEEADNAG</sequence>
<evidence type="ECO:0000256" key="1">
    <source>
        <dbReference type="SAM" id="Phobius"/>
    </source>
</evidence>
<protein>
    <submittedName>
        <fullName evidence="2">Uncharacterized protein</fullName>
    </submittedName>
</protein>
<keyword evidence="3" id="KW-1185">Reference proteome</keyword>
<proteinExistence type="predicted"/>
<dbReference type="AlphaFoldDB" id="A0A501PQC8"/>
<evidence type="ECO:0000313" key="3">
    <source>
        <dbReference type="Proteomes" id="UP000319148"/>
    </source>
</evidence>
<keyword evidence="1" id="KW-0472">Membrane</keyword>
<dbReference type="RefSeq" id="WP_139937979.1">
    <property type="nucleotide sequence ID" value="NZ_JBHSYP010000022.1"/>
</dbReference>
<gene>
    <name evidence="2" type="ORF">FIV46_01230</name>
</gene>
<dbReference type="EMBL" id="VFIY01000004">
    <property type="protein sequence ID" value="TPD62729.1"/>
    <property type="molecule type" value="Genomic_DNA"/>
</dbReference>
<evidence type="ECO:0000313" key="2">
    <source>
        <dbReference type="EMBL" id="TPD62729.1"/>
    </source>
</evidence>